<evidence type="ECO:0000256" key="2">
    <source>
        <dbReference type="ARBA" id="ARBA00022679"/>
    </source>
</evidence>
<dbReference type="GO" id="GO:0008616">
    <property type="term" value="P:tRNA queuosine(34) biosynthetic process"/>
    <property type="evidence" value="ECO:0007669"/>
    <property type="project" value="UniProtKB-UniRule"/>
</dbReference>
<reference evidence="6 7" key="1">
    <citation type="submission" date="2015-11" db="EMBL/GenBank/DDBJ databases">
        <title>Evidence for parallel genomic evolution in an endosymbiosis of termite gut flagellates.</title>
        <authorList>
            <person name="Zheng H."/>
        </authorList>
    </citation>
    <scope>NUCLEOTIDE SEQUENCE [LARGE SCALE GENOMIC DNA]</scope>
    <source>
        <strain evidence="6 7">CET450</strain>
    </source>
</reference>
<keyword evidence="3 5" id="KW-0949">S-adenosyl-L-methionine</keyword>
<evidence type="ECO:0000256" key="3">
    <source>
        <dbReference type="ARBA" id="ARBA00022691"/>
    </source>
</evidence>
<dbReference type="InterPro" id="IPR003699">
    <property type="entry name" value="QueA"/>
</dbReference>
<dbReference type="PANTHER" id="PTHR30307:SF0">
    <property type="entry name" value="S-ADENOSYLMETHIONINE:TRNA RIBOSYLTRANSFERASE-ISOMERASE"/>
    <property type="match status" value="1"/>
</dbReference>
<comment type="caution">
    <text evidence="6">The sequence shown here is derived from an EMBL/GenBank/DDBJ whole genome shotgun (WGS) entry which is preliminary data.</text>
</comment>
<name>A0A1E5IJ96_ENDTX</name>
<keyword evidence="2 5" id="KW-0808">Transferase</keyword>
<comment type="similarity">
    <text evidence="5">Belongs to the QueA family.</text>
</comment>
<keyword evidence="7" id="KW-1185">Reference proteome</keyword>
<evidence type="ECO:0000256" key="1">
    <source>
        <dbReference type="ARBA" id="ARBA00022490"/>
    </source>
</evidence>
<dbReference type="NCBIfam" id="TIGR00113">
    <property type="entry name" value="queA"/>
    <property type="match status" value="1"/>
</dbReference>
<dbReference type="Pfam" id="PF02547">
    <property type="entry name" value="Queuosine_synth"/>
    <property type="match status" value="1"/>
</dbReference>
<dbReference type="EMBL" id="LNVX01000432">
    <property type="protein sequence ID" value="OEG70203.1"/>
    <property type="molecule type" value="Genomic_DNA"/>
</dbReference>
<comment type="catalytic activity">
    <reaction evidence="5">
        <text>7-aminomethyl-7-carbaguanosine(34) in tRNA + S-adenosyl-L-methionine = epoxyqueuosine(34) in tRNA + adenine + L-methionine + 2 H(+)</text>
        <dbReference type="Rhea" id="RHEA:32155"/>
        <dbReference type="Rhea" id="RHEA-COMP:10342"/>
        <dbReference type="Rhea" id="RHEA-COMP:18582"/>
        <dbReference type="ChEBI" id="CHEBI:15378"/>
        <dbReference type="ChEBI" id="CHEBI:16708"/>
        <dbReference type="ChEBI" id="CHEBI:57844"/>
        <dbReference type="ChEBI" id="CHEBI:59789"/>
        <dbReference type="ChEBI" id="CHEBI:82833"/>
        <dbReference type="ChEBI" id="CHEBI:194443"/>
        <dbReference type="EC" id="2.4.99.17"/>
    </reaction>
</comment>
<evidence type="ECO:0000256" key="4">
    <source>
        <dbReference type="ARBA" id="ARBA00022785"/>
    </source>
</evidence>
<sequence length="364" mass="41511">MKRLFIKMTCKDDLLSNYNYEIPEELIAQKPVENRQDSRLFVVNRKTQKFYHRKFSDITEYFSTGDCLIINITKVVPSRLLGRKKSGGKVEVLFLDPCQKDEYYKVLIKPFISVGKKAYFENGYECEIMSKTESGETIVRFNKSGILKFLQEHGIMPLPPYIKRKGGLARELSDFDRERYQTIYAKTLGAIATPTAGLHFTENILKTFKEKGINIATLTLHVGWGTFKSITAAELKNHNMLPEKFTIDKTNAEIINLAINNNKRIAAVGTTSVRALESAAGKVGFSKNDKTFIKDCSEETSIFIYPGYKFKIINTLVTNLHLPKSTPLIMASAFSSREIMLKAYKEAVKEKYRFFSYGDSMLIL</sequence>
<comment type="pathway">
    <text evidence="5">tRNA modification; tRNA-queuosine biosynthesis.</text>
</comment>
<dbReference type="PANTHER" id="PTHR30307">
    <property type="entry name" value="S-ADENOSYLMETHIONINE:TRNA RIBOSYLTRANSFERASE-ISOMERASE"/>
    <property type="match status" value="1"/>
</dbReference>
<dbReference type="NCBIfam" id="NF001140">
    <property type="entry name" value="PRK00147.1"/>
    <property type="match status" value="1"/>
</dbReference>
<dbReference type="Proteomes" id="UP000095237">
    <property type="component" value="Unassembled WGS sequence"/>
</dbReference>
<proteinExistence type="inferred from homology"/>
<comment type="subunit">
    <text evidence="5">Monomer.</text>
</comment>
<dbReference type="UniPathway" id="UPA00392"/>
<gene>
    <name evidence="5" type="primary">queA</name>
    <name evidence="6" type="ORF">ATZ36_05670</name>
</gene>
<organism evidence="6 7">
    <name type="scientific">Endomicrobium trichonymphae</name>
    <dbReference type="NCBI Taxonomy" id="1408204"/>
    <lineage>
        <taxon>Bacteria</taxon>
        <taxon>Pseudomonadati</taxon>
        <taxon>Elusimicrobiota</taxon>
        <taxon>Endomicrobiia</taxon>
        <taxon>Endomicrobiales</taxon>
        <taxon>Endomicrobiaceae</taxon>
        <taxon>Candidatus Endomicrobiellum</taxon>
    </lineage>
</organism>
<accession>A0A1E5IJ96</accession>
<keyword evidence="1 5" id="KW-0963">Cytoplasm</keyword>
<comment type="function">
    <text evidence="5">Transfers and isomerizes the ribose moiety from AdoMet to the 7-aminomethyl group of 7-deazaguanine (preQ1-tRNA) to give epoxyqueuosine (oQ-tRNA).</text>
</comment>
<dbReference type="AlphaFoldDB" id="A0A1E5IJ96"/>
<dbReference type="Gene3D" id="2.40.10.240">
    <property type="entry name" value="QueA-like"/>
    <property type="match status" value="1"/>
</dbReference>
<comment type="subcellular location">
    <subcellularLocation>
        <location evidence="5">Cytoplasm</location>
    </subcellularLocation>
</comment>
<evidence type="ECO:0000256" key="5">
    <source>
        <dbReference type="HAMAP-Rule" id="MF_00113"/>
    </source>
</evidence>
<evidence type="ECO:0000313" key="7">
    <source>
        <dbReference type="Proteomes" id="UP000095237"/>
    </source>
</evidence>
<dbReference type="EC" id="2.4.99.17" evidence="5"/>
<dbReference type="InterPro" id="IPR036100">
    <property type="entry name" value="QueA_sf"/>
</dbReference>
<dbReference type="InterPro" id="IPR042118">
    <property type="entry name" value="QueA_dom1"/>
</dbReference>
<dbReference type="SUPFAM" id="SSF111337">
    <property type="entry name" value="QueA-like"/>
    <property type="match status" value="1"/>
</dbReference>
<dbReference type="InterPro" id="IPR042119">
    <property type="entry name" value="QueA_dom2"/>
</dbReference>
<dbReference type="Gene3D" id="3.40.1780.10">
    <property type="entry name" value="QueA-like"/>
    <property type="match status" value="1"/>
</dbReference>
<dbReference type="GO" id="GO:0051075">
    <property type="term" value="F:S-adenosylmethionine:tRNA ribosyltransferase-isomerase activity"/>
    <property type="evidence" value="ECO:0007669"/>
    <property type="project" value="UniProtKB-EC"/>
</dbReference>
<keyword evidence="4 5" id="KW-0671">Queuosine biosynthesis</keyword>
<dbReference type="HAMAP" id="MF_00113">
    <property type="entry name" value="QueA"/>
    <property type="match status" value="1"/>
</dbReference>
<protein>
    <recommendedName>
        <fullName evidence="5">S-adenosylmethionine:tRNA ribosyltransferase-isomerase</fullName>
        <ecNumber evidence="5">2.4.99.17</ecNumber>
    </recommendedName>
    <alternativeName>
        <fullName evidence="5">Queuosine biosynthesis protein QueA</fullName>
    </alternativeName>
</protein>
<evidence type="ECO:0000313" key="6">
    <source>
        <dbReference type="EMBL" id="OEG70203.1"/>
    </source>
</evidence>
<dbReference type="GO" id="GO:0005737">
    <property type="term" value="C:cytoplasm"/>
    <property type="evidence" value="ECO:0007669"/>
    <property type="project" value="UniProtKB-SubCell"/>
</dbReference>